<dbReference type="Pfam" id="PF02410">
    <property type="entry name" value="RsfS"/>
    <property type="match status" value="1"/>
</dbReference>
<dbReference type="EMBL" id="JACVVK020000003">
    <property type="protein sequence ID" value="KAK7508066.1"/>
    <property type="molecule type" value="Genomic_DNA"/>
</dbReference>
<dbReference type="HAMAP" id="MF_01477">
    <property type="entry name" value="Iojap_RsfS"/>
    <property type="match status" value="1"/>
</dbReference>
<keyword evidence="8" id="KW-1185">Reference proteome</keyword>
<dbReference type="GO" id="GO:0005739">
    <property type="term" value="C:mitochondrion"/>
    <property type="evidence" value="ECO:0007669"/>
    <property type="project" value="UniProtKB-SubCell"/>
</dbReference>
<feature type="region of interest" description="Disordered" evidence="6">
    <location>
        <begin position="301"/>
        <end position="359"/>
    </location>
</feature>
<evidence type="ECO:0000313" key="8">
    <source>
        <dbReference type="Proteomes" id="UP001519460"/>
    </source>
</evidence>
<protein>
    <recommendedName>
        <fullName evidence="5">Mitochondrial assembly of ribosomal large subunit protein 1</fullName>
    </recommendedName>
</protein>
<organism evidence="7 8">
    <name type="scientific">Batillaria attramentaria</name>
    <dbReference type="NCBI Taxonomy" id="370345"/>
    <lineage>
        <taxon>Eukaryota</taxon>
        <taxon>Metazoa</taxon>
        <taxon>Spiralia</taxon>
        <taxon>Lophotrochozoa</taxon>
        <taxon>Mollusca</taxon>
        <taxon>Gastropoda</taxon>
        <taxon>Caenogastropoda</taxon>
        <taxon>Sorbeoconcha</taxon>
        <taxon>Cerithioidea</taxon>
        <taxon>Batillariidae</taxon>
        <taxon>Batillaria</taxon>
    </lineage>
</organism>
<dbReference type="InterPro" id="IPR004394">
    <property type="entry name" value="Iojap/RsfS/C7orf30"/>
</dbReference>
<dbReference type="AlphaFoldDB" id="A0ABD0M9K0"/>
<dbReference type="Proteomes" id="UP001519460">
    <property type="component" value="Unassembled WGS sequence"/>
</dbReference>
<dbReference type="PANTHER" id="PTHR21043">
    <property type="entry name" value="IOJAP SUPERFAMILY ORTHOLOG"/>
    <property type="match status" value="1"/>
</dbReference>
<name>A0ABD0M9K0_9CAEN</name>
<evidence type="ECO:0000256" key="3">
    <source>
        <dbReference type="ARBA" id="ARBA00023128"/>
    </source>
</evidence>
<keyword evidence="3" id="KW-0496">Mitochondrion</keyword>
<evidence type="ECO:0000256" key="2">
    <source>
        <dbReference type="ARBA" id="ARBA00010574"/>
    </source>
</evidence>
<evidence type="ECO:0000313" key="7">
    <source>
        <dbReference type="EMBL" id="KAK7508066.1"/>
    </source>
</evidence>
<proteinExistence type="inferred from homology"/>
<dbReference type="SUPFAM" id="SSF81301">
    <property type="entry name" value="Nucleotidyltransferase"/>
    <property type="match status" value="1"/>
</dbReference>
<feature type="compositionally biased region" description="Basic and acidic residues" evidence="6">
    <location>
        <begin position="319"/>
        <end position="331"/>
    </location>
</feature>
<sequence length="359" mass="40354">MATAQGNVLRMLYPALRAFAIRRGVHYDTAPACRFTVDCQRPLYRISSHARYFSSRSHSGNTPSIEKNNEFKGDFEAQAWNDQLPRQAELHSASSASNYRPPSHVAASDANTAGVNKDSLHVEASTHVEIEDFGDYDQEEEEELEEGVQKIHVPISLERGTAGVFDVEEIVTVLEDQNGVDVQVISVPPEARFVDQMVIVSGKSLRHMRAMASTLQWLYNRKRKKGDRDFRLEGKDCNDWLAMDLGNVAVHIFTPEARQHYDLETLWTQGPEHDDERHYVQDDHVNLSAEELFWLETQMNQTAPEQEEISSSAVAEDSMAEREASSNHSDKYSSSIEVEGSDFPAEHGKVSDVSAGSRT</sequence>
<evidence type="ECO:0000256" key="4">
    <source>
        <dbReference type="ARBA" id="ARBA00053669"/>
    </source>
</evidence>
<comment type="function">
    <text evidence="4">Required for normal mitochondrial ribosome function and mitochondrial translation. May play a role in ribosome biogenesis by preventing premature association of the 28S and 39S ribosomal subunits. Interacts with mitochondrial ribosomal protein uL14m (MRPL14), probably blocking formation of intersubunit bridge B8, preventing association of the 28S and 39S ribosomal subunits. Addition to isolated mitochondrial ribosomal subunits partially inhibits translation, probably by interfering with the association of the 28S and 39S ribosomal subunits and the formation of functional ribosomes. May also participate in the assembly and/or regulation of the stability of the large subunit of the mitochondrial ribosome. May function as a ribosomal silencing factor.</text>
</comment>
<feature type="region of interest" description="Disordered" evidence="6">
    <location>
        <begin position="88"/>
        <end position="109"/>
    </location>
</feature>
<accession>A0ABD0M9K0</accession>
<evidence type="ECO:0000256" key="6">
    <source>
        <dbReference type="SAM" id="MobiDB-lite"/>
    </source>
</evidence>
<comment type="similarity">
    <text evidence="2">Belongs to the Iojap/RsfS family.</text>
</comment>
<reference evidence="7 8" key="1">
    <citation type="journal article" date="2023" name="Sci. Data">
        <title>Genome assembly of the Korean intertidal mud-creeper Batillaria attramentaria.</title>
        <authorList>
            <person name="Patra A.K."/>
            <person name="Ho P.T."/>
            <person name="Jun S."/>
            <person name="Lee S.J."/>
            <person name="Kim Y."/>
            <person name="Won Y.J."/>
        </authorList>
    </citation>
    <scope>NUCLEOTIDE SEQUENCE [LARGE SCALE GENOMIC DNA]</scope>
    <source>
        <strain evidence="7">Wonlab-2016</strain>
    </source>
</reference>
<dbReference type="Gene3D" id="3.30.460.10">
    <property type="entry name" value="Beta Polymerase, domain 2"/>
    <property type="match status" value="1"/>
</dbReference>
<dbReference type="NCBIfam" id="TIGR00090">
    <property type="entry name" value="rsfS_iojap_ybeB"/>
    <property type="match status" value="1"/>
</dbReference>
<dbReference type="PANTHER" id="PTHR21043:SF0">
    <property type="entry name" value="MITOCHONDRIAL ASSEMBLY OF RIBOSOMAL LARGE SUBUNIT PROTEIN 1"/>
    <property type="match status" value="1"/>
</dbReference>
<feature type="compositionally biased region" description="Polar residues" evidence="6">
    <location>
        <begin position="301"/>
        <end position="313"/>
    </location>
</feature>
<evidence type="ECO:0000256" key="1">
    <source>
        <dbReference type="ARBA" id="ARBA00004173"/>
    </source>
</evidence>
<evidence type="ECO:0000256" key="5">
    <source>
        <dbReference type="ARBA" id="ARBA00073331"/>
    </source>
</evidence>
<dbReference type="InterPro" id="IPR043519">
    <property type="entry name" value="NT_sf"/>
</dbReference>
<comment type="subcellular location">
    <subcellularLocation>
        <location evidence="1">Mitochondrion</location>
    </subcellularLocation>
</comment>
<gene>
    <name evidence="7" type="ORF">BaRGS_00001031</name>
</gene>
<dbReference type="FunFam" id="3.30.460.10:FF:000018">
    <property type="entry name" value="Mitochondrial assembly of ribosomal large subunit 1"/>
    <property type="match status" value="1"/>
</dbReference>
<comment type="caution">
    <text evidence="7">The sequence shown here is derived from an EMBL/GenBank/DDBJ whole genome shotgun (WGS) entry which is preliminary data.</text>
</comment>